<dbReference type="PANTHER" id="PTHR45783:SF3">
    <property type="entry name" value="KINESIN LIGHT CHAIN"/>
    <property type="match status" value="1"/>
</dbReference>
<evidence type="ECO:0000256" key="1">
    <source>
        <dbReference type="ARBA" id="ARBA00004245"/>
    </source>
</evidence>
<name>A0A5A5T9B7_9CHLR</name>
<dbReference type="GO" id="GO:0007018">
    <property type="term" value="P:microtubule-based movement"/>
    <property type="evidence" value="ECO:0007669"/>
    <property type="project" value="TreeGrafter"/>
</dbReference>
<keyword evidence="12" id="KW-1185">Reference proteome</keyword>
<evidence type="ECO:0000313" key="11">
    <source>
        <dbReference type="EMBL" id="GCF07589.1"/>
    </source>
</evidence>
<keyword evidence="8" id="KW-0505">Motor protein</keyword>
<protein>
    <submittedName>
        <fullName evidence="11">Uncharacterized protein</fullName>
    </submittedName>
</protein>
<evidence type="ECO:0000256" key="8">
    <source>
        <dbReference type="ARBA" id="ARBA00023175"/>
    </source>
</evidence>
<evidence type="ECO:0000256" key="2">
    <source>
        <dbReference type="ARBA" id="ARBA00009622"/>
    </source>
</evidence>
<dbReference type="PROSITE" id="PS50005">
    <property type="entry name" value="TPR"/>
    <property type="match status" value="1"/>
</dbReference>
<dbReference type="Proteomes" id="UP000322530">
    <property type="component" value="Unassembled WGS sequence"/>
</dbReference>
<keyword evidence="9" id="KW-0206">Cytoskeleton</keyword>
<dbReference type="InterPro" id="IPR002151">
    <property type="entry name" value="Kinesin_light"/>
</dbReference>
<keyword evidence="3" id="KW-0963">Cytoplasm</keyword>
<evidence type="ECO:0000256" key="10">
    <source>
        <dbReference type="PROSITE-ProRule" id="PRU00339"/>
    </source>
</evidence>
<organism evidence="11 12">
    <name type="scientific">Dictyobacter arantiisoli</name>
    <dbReference type="NCBI Taxonomy" id="2014874"/>
    <lineage>
        <taxon>Bacteria</taxon>
        <taxon>Bacillati</taxon>
        <taxon>Chloroflexota</taxon>
        <taxon>Ktedonobacteria</taxon>
        <taxon>Ktedonobacterales</taxon>
        <taxon>Dictyobacteraceae</taxon>
        <taxon>Dictyobacter</taxon>
    </lineage>
</organism>
<dbReference type="PANTHER" id="PTHR45783">
    <property type="entry name" value="KINESIN LIGHT CHAIN"/>
    <property type="match status" value="1"/>
</dbReference>
<dbReference type="GO" id="GO:0005874">
    <property type="term" value="C:microtubule"/>
    <property type="evidence" value="ECO:0007669"/>
    <property type="project" value="UniProtKB-KW"/>
</dbReference>
<evidence type="ECO:0000256" key="7">
    <source>
        <dbReference type="ARBA" id="ARBA00023054"/>
    </source>
</evidence>
<dbReference type="RefSeq" id="WP_172631892.1">
    <property type="nucleotide sequence ID" value="NZ_BIXY01000011.1"/>
</dbReference>
<evidence type="ECO:0000256" key="4">
    <source>
        <dbReference type="ARBA" id="ARBA00022701"/>
    </source>
</evidence>
<keyword evidence="4" id="KW-0493">Microtubule</keyword>
<keyword evidence="7" id="KW-0175">Coiled coil</keyword>
<dbReference type="Pfam" id="PF13424">
    <property type="entry name" value="TPR_12"/>
    <property type="match status" value="1"/>
</dbReference>
<dbReference type="Gene3D" id="1.25.40.10">
    <property type="entry name" value="Tetratricopeptide repeat domain"/>
    <property type="match status" value="1"/>
</dbReference>
<evidence type="ECO:0000256" key="6">
    <source>
        <dbReference type="ARBA" id="ARBA00022803"/>
    </source>
</evidence>
<proteinExistence type="inferred from homology"/>
<evidence type="ECO:0000256" key="9">
    <source>
        <dbReference type="ARBA" id="ARBA00023212"/>
    </source>
</evidence>
<gene>
    <name evidence="11" type="ORF">KDI_11530</name>
</gene>
<dbReference type="SUPFAM" id="SSF48452">
    <property type="entry name" value="TPR-like"/>
    <property type="match status" value="1"/>
</dbReference>
<comment type="similarity">
    <text evidence="2">Belongs to the kinesin light chain family.</text>
</comment>
<evidence type="ECO:0000256" key="3">
    <source>
        <dbReference type="ARBA" id="ARBA00022490"/>
    </source>
</evidence>
<feature type="repeat" description="TPR" evidence="10">
    <location>
        <begin position="273"/>
        <end position="306"/>
    </location>
</feature>
<dbReference type="AlphaFoldDB" id="A0A5A5T9B7"/>
<dbReference type="Pfam" id="PF13374">
    <property type="entry name" value="TPR_10"/>
    <property type="match status" value="1"/>
</dbReference>
<dbReference type="InterPro" id="IPR011990">
    <property type="entry name" value="TPR-like_helical_dom_sf"/>
</dbReference>
<dbReference type="GO" id="GO:0005871">
    <property type="term" value="C:kinesin complex"/>
    <property type="evidence" value="ECO:0007669"/>
    <property type="project" value="InterPro"/>
</dbReference>
<evidence type="ECO:0000256" key="5">
    <source>
        <dbReference type="ARBA" id="ARBA00022737"/>
    </source>
</evidence>
<accession>A0A5A5T9B7</accession>
<comment type="caution">
    <text evidence="11">The sequence shown here is derived from an EMBL/GenBank/DDBJ whole genome shotgun (WGS) entry which is preliminary data.</text>
</comment>
<dbReference type="GO" id="GO:0019894">
    <property type="term" value="F:kinesin binding"/>
    <property type="evidence" value="ECO:0007669"/>
    <property type="project" value="TreeGrafter"/>
</dbReference>
<dbReference type="GO" id="GO:0005737">
    <property type="term" value="C:cytoplasm"/>
    <property type="evidence" value="ECO:0007669"/>
    <property type="project" value="TreeGrafter"/>
</dbReference>
<dbReference type="InterPro" id="IPR019734">
    <property type="entry name" value="TPR_rpt"/>
</dbReference>
<comment type="subcellular location">
    <subcellularLocation>
        <location evidence="1">Cytoplasm</location>
        <location evidence="1">Cytoskeleton</location>
    </subcellularLocation>
</comment>
<sequence length="338" mass="38666">MSTLKQQKVEICIVYAEEDTSIFDVFEVHLRSLIKHAICQQWTCLRLNAARKPDPVVIKDAQIICLLMSDHFMDAVVENTAVFELLLERYHNGSVIVMPILLHELIWDAWRASELKACLERSRPIITWLAEEHDFAYVQEGIEIACEQLEVRSQREDSFAFYLSVQDMYESVLSDQAGGCTKTDDDTITCLDMLTTFYVRRALYVEAQQTAQRALRQRQSMSGTKRTEIVASMDKLAFIELRLGHYDAAEDLYKQVLTNEPLTERSIAPSIHAGRLNNLGVLYQRKAYYAEAQALFQRAIEIAEGERDIEDHSIVRSINNLISVLKIQGKDSEIAALQ</sequence>
<keyword evidence="6 10" id="KW-0802">TPR repeat</keyword>
<dbReference type="EMBL" id="BIXY01000011">
    <property type="protein sequence ID" value="GCF07589.1"/>
    <property type="molecule type" value="Genomic_DNA"/>
</dbReference>
<evidence type="ECO:0000313" key="12">
    <source>
        <dbReference type="Proteomes" id="UP000322530"/>
    </source>
</evidence>
<keyword evidence="5" id="KW-0677">Repeat</keyword>
<reference evidence="11 12" key="1">
    <citation type="submission" date="2019-01" db="EMBL/GenBank/DDBJ databases">
        <title>Draft genome sequence of Dictyobacter sp. Uno17.</title>
        <authorList>
            <person name="Wang C.M."/>
            <person name="Zheng Y."/>
            <person name="Sakai Y."/>
            <person name="Abe K."/>
            <person name="Yokota A."/>
            <person name="Yabe S."/>
        </authorList>
    </citation>
    <scope>NUCLEOTIDE SEQUENCE [LARGE SCALE GENOMIC DNA]</scope>
    <source>
        <strain evidence="11 12">Uno17</strain>
    </source>
</reference>